<evidence type="ECO:0000256" key="3">
    <source>
        <dbReference type="ARBA" id="ARBA00022448"/>
    </source>
</evidence>
<keyword evidence="6" id="KW-0029">Amino-acid transport</keyword>
<feature type="transmembrane region" description="Helical" evidence="9">
    <location>
        <begin position="274"/>
        <end position="296"/>
    </location>
</feature>
<evidence type="ECO:0000256" key="5">
    <source>
        <dbReference type="ARBA" id="ARBA00022692"/>
    </source>
</evidence>
<dbReference type="OrthoDB" id="9805999at2"/>
<keyword evidence="7 9" id="KW-1133">Transmembrane helix</keyword>
<dbReference type="InterPro" id="IPR035906">
    <property type="entry name" value="MetI-like_sf"/>
</dbReference>
<dbReference type="KEGG" id="cyn:Cyan7425_4663"/>
<gene>
    <name evidence="11" type="ordered locus">Cyan7425_4663</name>
</gene>
<sequence length="305" mass="33959">MARPPRPPLWRDSRFWQIAGQAIALLVVVLLLLFLGNNLRQNLQRLGLQPDFGFLNFQAGFSIGETPLDYKPTYSYWRALLVGLVNSLRVMISGIVLATIVGVLAGIARLSDNWLMRQLATLYVEILRNAPLLLQLLFWYFVVFLSLPQGISFLGFSLSQTGISLGELNLSPEFCALLLGLTFYTGTFIAEIVRGGIQSVPRGQWEAARSLGLKPAQTLWLVIFPQSLRAIVPPLGNQYLNLAKNSSLALAVGYPDLYAVASTTYNQTGRAVEMMLLILITYLSLSLSISLLLNLYNRRVQLPER</sequence>
<dbReference type="SUPFAM" id="SSF161098">
    <property type="entry name" value="MetI-like"/>
    <property type="match status" value="1"/>
</dbReference>
<comment type="subcellular location">
    <subcellularLocation>
        <location evidence="1 9">Cell membrane</location>
        <topology evidence="1 9">Multi-pass membrane protein</topology>
    </subcellularLocation>
</comment>
<dbReference type="Gene3D" id="1.10.3720.10">
    <property type="entry name" value="MetI-like"/>
    <property type="match status" value="1"/>
</dbReference>
<dbReference type="PANTHER" id="PTHR30614:SF37">
    <property type="entry name" value="AMINO-ACID ABC TRANSPORTER PERMEASE PROTEIN YHDX-RELATED"/>
    <property type="match status" value="1"/>
</dbReference>
<dbReference type="GO" id="GO:0043190">
    <property type="term" value="C:ATP-binding cassette (ABC) transporter complex"/>
    <property type="evidence" value="ECO:0007669"/>
    <property type="project" value="InterPro"/>
</dbReference>
<keyword evidence="3 9" id="KW-0813">Transport</keyword>
<accession>B8HLA4</accession>
<dbReference type="AlphaFoldDB" id="B8HLA4"/>
<evidence type="ECO:0000256" key="4">
    <source>
        <dbReference type="ARBA" id="ARBA00022475"/>
    </source>
</evidence>
<protein>
    <submittedName>
        <fullName evidence="11">Polar amino acid ABC transporter, inner membrane subunit</fullName>
    </submittedName>
</protein>
<dbReference type="STRING" id="395961.Cyan7425_4663"/>
<organism evidence="11">
    <name type="scientific">Cyanothece sp. (strain PCC 7425 / ATCC 29141)</name>
    <dbReference type="NCBI Taxonomy" id="395961"/>
    <lineage>
        <taxon>Bacteria</taxon>
        <taxon>Bacillati</taxon>
        <taxon>Cyanobacteriota</taxon>
        <taxon>Cyanophyceae</taxon>
        <taxon>Gomontiellales</taxon>
        <taxon>Cyanothecaceae</taxon>
        <taxon>Cyanothece</taxon>
    </lineage>
</organism>
<dbReference type="InterPro" id="IPR043429">
    <property type="entry name" value="ArtM/GltK/GlnP/TcyL/YhdX-like"/>
</dbReference>
<feature type="transmembrane region" description="Helical" evidence="9">
    <location>
        <begin position="15"/>
        <end position="35"/>
    </location>
</feature>
<feature type="transmembrane region" description="Helical" evidence="9">
    <location>
        <begin position="88"/>
        <end position="108"/>
    </location>
</feature>
<feature type="transmembrane region" description="Helical" evidence="9">
    <location>
        <begin position="170"/>
        <end position="190"/>
    </location>
</feature>
<dbReference type="HOGENOM" id="CLU_019602_8_0_3"/>
<evidence type="ECO:0000256" key="6">
    <source>
        <dbReference type="ARBA" id="ARBA00022970"/>
    </source>
</evidence>
<reference evidence="11" key="1">
    <citation type="submission" date="2009-01" db="EMBL/GenBank/DDBJ databases">
        <title>Complete sequence of chromosome Cyanothece sp. PCC 7425.</title>
        <authorList>
            <consortium name="US DOE Joint Genome Institute"/>
            <person name="Lucas S."/>
            <person name="Copeland A."/>
            <person name="Lapidus A."/>
            <person name="Glavina del Rio T."/>
            <person name="Dalin E."/>
            <person name="Tice H."/>
            <person name="Bruce D."/>
            <person name="Goodwin L."/>
            <person name="Pitluck S."/>
            <person name="Sims D."/>
            <person name="Meineke L."/>
            <person name="Brettin T."/>
            <person name="Detter J.C."/>
            <person name="Han C."/>
            <person name="Larimer F."/>
            <person name="Land M."/>
            <person name="Hauser L."/>
            <person name="Kyrpides N."/>
            <person name="Ovchinnikova G."/>
            <person name="Liberton M."/>
            <person name="Stoeckel J."/>
            <person name="Banerjee A."/>
            <person name="Singh A."/>
            <person name="Page L."/>
            <person name="Sato H."/>
            <person name="Zhao L."/>
            <person name="Sherman L."/>
            <person name="Pakrasi H."/>
            <person name="Richardson P."/>
        </authorList>
    </citation>
    <scope>NUCLEOTIDE SEQUENCE</scope>
    <source>
        <strain evidence="11">PCC 7425</strain>
    </source>
</reference>
<evidence type="ECO:0000313" key="11">
    <source>
        <dbReference type="EMBL" id="ACL46969.1"/>
    </source>
</evidence>
<dbReference type="InterPro" id="IPR010065">
    <property type="entry name" value="AA_ABC_transptr_permease_3TM"/>
</dbReference>
<dbReference type="eggNOG" id="COG0765">
    <property type="taxonomic scope" value="Bacteria"/>
</dbReference>
<dbReference type="InterPro" id="IPR000515">
    <property type="entry name" value="MetI-like"/>
</dbReference>
<keyword evidence="5 9" id="KW-0812">Transmembrane</keyword>
<dbReference type="EMBL" id="CP001344">
    <property type="protein sequence ID" value="ACL46969.1"/>
    <property type="molecule type" value="Genomic_DNA"/>
</dbReference>
<evidence type="ECO:0000256" key="9">
    <source>
        <dbReference type="RuleBase" id="RU363032"/>
    </source>
</evidence>
<dbReference type="GO" id="GO:0006865">
    <property type="term" value="P:amino acid transport"/>
    <property type="evidence" value="ECO:0007669"/>
    <property type="project" value="UniProtKB-KW"/>
</dbReference>
<evidence type="ECO:0000256" key="7">
    <source>
        <dbReference type="ARBA" id="ARBA00022989"/>
    </source>
</evidence>
<name>B8HLA4_CYAP4</name>
<evidence type="ECO:0000256" key="2">
    <source>
        <dbReference type="ARBA" id="ARBA00010072"/>
    </source>
</evidence>
<evidence type="ECO:0000256" key="8">
    <source>
        <dbReference type="ARBA" id="ARBA00023136"/>
    </source>
</evidence>
<dbReference type="CDD" id="cd06261">
    <property type="entry name" value="TM_PBP2"/>
    <property type="match status" value="1"/>
</dbReference>
<feature type="domain" description="ABC transmembrane type-1" evidence="10">
    <location>
        <begin position="84"/>
        <end position="293"/>
    </location>
</feature>
<feature type="transmembrane region" description="Helical" evidence="9">
    <location>
        <begin position="137"/>
        <end position="158"/>
    </location>
</feature>
<dbReference type="PROSITE" id="PS50928">
    <property type="entry name" value="ABC_TM1"/>
    <property type="match status" value="1"/>
</dbReference>
<keyword evidence="4" id="KW-1003">Cell membrane</keyword>
<dbReference type="PANTHER" id="PTHR30614">
    <property type="entry name" value="MEMBRANE COMPONENT OF AMINO ACID ABC TRANSPORTER"/>
    <property type="match status" value="1"/>
</dbReference>
<dbReference type="NCBIfam" id="TIGR01726">
    <property type="entry name" value="HEQRo_perm_3TM"/>
    <property type="match status" value="1"/>
</dbReference>
<evidence type="ECO:0000256" key="1">
    <source>
        <dbReference type="ARBA" id="ARBA00004651"/>
    </source>
</evidence>
<dbReference type="GO" id="GO:0022857">
    <property type="term" value="F:transmembrane transporter activity"/>
    <property type="evidence" value="ECO:0007669"/>
    <property type="project" value="InterPro"/>
</dbReference>
<proteinExistence type="inferred from homology"/>
<keyword evidence="8 9" id="KW-0472">Membrane</keyword>
<evidence type="ECO:0000259" key="10">
    <source>
        <dbReference type="PROSITE" id="PS50928"/>
    </source>
</evidence>
<comment type="similarity">
    <text evidence="2">Belongs to the binding-protein-dependent transport system permease family. HisMQ subfamily.</text>
</comment>
<dbReference type="Pfam" id="PF00528">
    <property type="entry name" value="BPD_transp_1"/>
    <property type="match status" value="1"/>
</dbReference>